<sequence length="388" mass="44075">MTIFSLDELKNLVQNPEYPCVSLYLPMEKLGGDTRQNPIRFKNLIREAENRLDETGLRHAETVNLLKPAMELDNTDFWEIQNQGLVIFISPNLFRYYCLPISFPQLVVVGKNFHIKPLLNLINNDGKFYILALSQKNVKLYSGTRYQINEVEVENMPHSLDETLLEDEFQKGVQHRIGIARGATSAAQHPGSVHGQGNPDREKHEEDILQFCYVVDSALHKKLRGEKAPLILAGVEYLLPIYRQANTYPYLAETGITGNAEILKMQELNHAAWEIVNPLFQKEYEEIMAVYVQLSGEESNKIANDIKAIIPAAYYQRVDTLFVPLKQHIWGKFDLPTATVELHPEPAPDDEDMLDFAVIHTILNGGKVYTLEPEAMPSGVKVAAICRY</sequence>
<dbReference type="InterPro" id="IPR040837">
    <property type="entry name" value="Bact_RF_family7"/>
</dbReference>
<evidence type="ECO:0000313" key="2">
    <source>
        <dbReference type="Proteomes" id="UP000502433"/>
    </source>
</evidence>
<dbReference type="RefSeq" id="WP_168697149.1">
    <property type="nucleotide sequence ID" value="NZ_CP051206.1"/>
</dbReference>
<proteinExistence type="predicted"/>
<organism evidence="1 2">
    <name type="scientific">Dolichospermum flos-aquae CCAP 1403/13F</name>
    <dbReference type="NCBI Taxonomy" id="315271"/>
    <lineage>
        <taxon>Bacteria</taxon>
        <taxon>Bacillati</taxon>
        <taxon>Cyanobacteriota</taxon>
        <taxon>Cyanophyceae</taxon>
        <taxon>Nostocales</taxon>
        <taxon>Aphanizomenonaceae</taxon>
        <taxon>Dolichospermum</taxon>
    </lineage>
</organism>
<protein>
    <submittedName>
        <fullName evidence="1">Uncharacterized protein</fullName>
    </submittedName>
</protein>
<name>A0A6H2C613_DOLFA</name>
<dbReference type="Proteomes" id="UP000502433">
    <property type="component" value="Chromosome"/>
</dbReference>
<evidence type="ECO:0000313" key="1">
    <source>
        <dbReference type="EMBL" id="QJB46636.1"/>
    </source>
</evidence>
<reference evidence="1 2" key="1">
    <citation type="submission" date="2020-04" db="EMBL/GenBank/DDBJ databases">
        <title>Genome-Wide Identification of 5-Methylcytosine Sites in Bacterial Genomes By High-Throughput Sequencing of MspJI Restriction Fragments.</title>
        <authorList>
            <person name="Wu V."/>
        </authorList>
    </citation>
    <scope>NUCLEOTIDE SEQUENCE [LARGE SCALE GENOMIC DNA]</scope>
    <source>
        <strain evidence="1 2">CCAP 1403/13f</strain>
    </source>
</reference>
<reference evidence="1 2" key="2">
    <citation type="submission" date="2020-04" db="EMBL/GenBank/DDBJ databases">
        <authorList>
            <person name="Fomenkov A."/>
            <person name="Anton B.P."/>
            <person name="Roberts R.J."/>
        </authorList>
    </citation>
    <scope>NUCLEOTIDE SEQUENCE [LARGE SCALE GENOMIC DNA]</scope>
    <source>
        <strain evidence="1 2">CCAP 1403/13f</strain>
    </source>
</reference>
<dbReference type="EMBL" id="CP051206">
    <property type="protein sequence ID" value="QJB46636.1"/>
    <property type="molecule type" value="Genomic_DNA"/>
</dbReference>
<dbReference type="KEGG" id="dfs:HGD76_23080"/>
<dbReference type="AlphaFoldDB" id="A0A6H2C613"/>
<dbReference type="Pfam" id="PF18849">
    <property type="entry name" value="baeRF_family7"/>
    <property type="match status" value="1"/>
</dbReference>
<accession>A0A6H2C613</accession>
<gene>
    <name evidence="1" type="ORF">HGD76_23080</name>
</gene>